<dbReference type="SUPFAM" id="SSF48371">
    <property type="entry name" value="ARM repeat"/>
    <property type="match status" value="1"/>
</dbReference>
<dbReference type="Proteomes" id="UP000664405">
    <property type="component" value="Unassembled WGS sequence"/>
</dbReference>
<organism evidence="1 2">
    <name type="scientific">Thalassospira povalilytica</name>
    <dbReference type="NCBI Taxonomy" id="732237"/>
    <lineage>
        <taxon>Bacteria</taxon>
        <taxon>Pseudomonadati</taxon>
        <taxon>Pseudomonadota</taxon>
        <taxon>Alphaproteobacteria</taxon>
        <taxon>Rhodospirillales</taxon>
        <taxon>Thalassospiraceae</taxon>
        <taxon>Thalassospira</taxon>
    </lineage>
</organism>
<dbReference type="AlphaFoldDB" id="A0A8I1MBH8"/>
<sequence>MRAELRKSGVPLSAGRFPAQINIPDGGEDGRVEWRGLPNTTDYLPSKYTVFQCKKSDPGPSELKKEVWTKASAKGTQSREINEALGQALAEGGGYVVVTSDPVVGTKLDRRINAIKDGIREAGADPDDLAKIDIYDANILAAWVCECPAVALWLNESLSEADLRGFRNFDDWSSDHDISNVQFRCKGDARYRIHEQTFRRLELDEDNLSQCNDFDETVRLLAKFVGGSYRGLRIVGASGYGKTRFLNELYRTEGQRSSDEFDQANLIYTAYDDVKDNILSVVRQIARSGAFVDIVVDDCPDDVHTNLLKATQREHSNCRVITLGVDTATAALEGNFVLELTAASDELIDELVESVVGIRTHSEKSILRDLADGFPRMAILAAREIVSSNFLEMPSVDALLNRIIWGTDPKNASALETLKILSLFSVVGVENDASHEIAELTSILGRSKGEVYADIAYFKGRGLVSRIGDYVEVQPLPLAMRLGSNWIEVNLSGALMALFERLSSAMQLKMIKRLRWLSWVEEVGDFASALLQYVLPSREVLNTEIGAETLDRLVHLNPDRVMVHLDSLFYGMSHNDLLSFREGRRHVVWALEKLVFRNSTFERAARLLLRFAAAENENFSNNSTGQFVSLFQLYLSGTEAAPAAKLRVVDEALSSENLAVRQVVVKALNQMLKVHHFTRTGGNEQIGVGAPLRDWQPLTTDDVLDYYRSALERLSNLACDDPADPLAVDARDVIGSNLRGLFRFKGLFSFVVGVIHRLKTCWPDWFRPVQAVNDWLFFDSEGAPESYKASLKQLYLDLLPSEPIQVILLFSSGWTTDFYDPDTTYDVDGTQDYRYAETKIVQTVDMLPRDASCFNVLLEKLQGGGFVAAGFSVYCIAKHVTNPITLIEIIISRLRQVGETALSADLVRNIIAGASDVDKDTGRACLNFALDCPEFHSNLLEFLTVVQIDEPLFDKLYSAVKDGDVDVWRLEAIAYPQKLSSIPVRKIVDFVRLLASRDPDSAWASVSFLSRYLHRRGDLLDEFSDQVKVAVTNPLLFEKERLGQMDSYQWRMLIEHLLDSGCFSDEFVCDLTNYILSLLDVQSFSVQLSLERDAQGVLVRLIESEPAKVWECYVNKIEGEDSHVAFRVASLLGPEDDFSGKEGVLCCLPEGVYLPWLSENPTQRLAIVLGWVRMFDSTEGNQTWNYKFVGLLEKYVTEFSQLDVISSRFDTGGWVGSYSVKLEKQVRRLKELDGLVSNPIVKSWVAICCENLNGNIKAEKRADENREAHYRE</sequence>
<protein>
    <submittedName>
        <fullName evidence="1">Uncharacterized protein</fullName>
    </submittedName>
</protein>
<dbReference type="RefSeq" id="WP_206928337.1">
    <property type="nucleotide sequence ID" value="NZ_JAEKJW010000003.1"/>
</dbReference>
<accession>A0A8I1MBH8</accession>
<name>A0A8I1MBH8_9PROT</name>
<dbReference type="InterPro" id="IPR016024">
    <property type="entry name" value="ARM-type_fold"/>
</dbReference>
<proteinExistence type="predicted"/>
<evidence type="ECO:0000313" key="2">
    <source>
        <dbReference type="Proteomes" id="UP000664405"/>
    </source>
</evidence>
<gene>
    <name evidence="1" type="ORF">JF547_19165</name>
</gene>
<dbReference type="EMBL" id="JAEKJW010000003">
    <property type="protein sequence ID" value="MBN8198599.1"/>
    <property type="molecule type" value="Genomic_DNA"/>
</dbReference>
<evidence type="ECO:0000313" key="1">
    <source>
        <dbReference type="EMBL" id="MBN8198599.1"/>
    </source>
</evidence>
<reference evidence="1" key="1">
    <citation type="submission" date="2020-12" db="EMBL/GenBank/DDBJ databases">
        <title>Oil enriched cultivation method for isolating marine PHA-producing bacteria.</title>
        <authorList>
            <person name="Zheng W."/>
            <person name="Yu S."/>
            <person name="Huang Y."/>
        </authorList>
    </citation>
    <scope>NUCLEOTIDE SEQUENCE</scope>
    <source>
        <strain evidence="1">SY-2-3</strain>
    </source>
</reference>
<comment type="caution">
    <text evidence="1">The sequence shown here is derived from an EMBL/GenBank/DDBJ whole genome shotgun (WGS) entry which is preliminary data.</text>
</comment>